<dbReference type="Proteomes" id="UP000294444">
    <property type="component" value="Chromosome"/>
</dbReference>
<proteinExistence type="predicted"/>
<evidence type="ECO:0000313" key="1">
    <source>
        <dbReference type="EMBL" id="QBQ63689.1"/>
    </source>
</evidence>
<protein>
    <submittedName>
        <fullName evidence="1">Uncharacterized protein</fullName>
    </submittedName>
</protein>
<evidence type="ECO:0000313" key="2">
    <source>
        <dbReference type="Proteomes" id="UP000294444"/>
    </source>
</evidence>
<gene>
    <name evidence="1" type="ORF">EXH44_05305</name>
</gene>
<dbReference type="EMBL" id="CP038145">
    <property type="protein sequence ID" value="QBQ63689.1"/>
    <property type="molecule type" value="Genomic_DNA"/>
</dbReference>
<organism evidence="1 2">
    <name type="scientific">Actinobacillus indolicus</name>
    <dbReference type="NCBI Taxonomy" id="51049"/>
    <lineage>
        <taxon>Bacteria</taxon>
        <taxon>Pseudomonadati</taxon>
        <taxon>Pseudomonadota</taxon>
        <taxon>Gammaproteobacteria</taxon>
        <taxon>Pasteurellales</taxon>
        <taxon>Pasteurellaceae</taxon>
        <taxon>Actinobacillus</taxon>
    </lineage>
</organism>
<dbReference type="RefSeq" id="WP_162856562.1">
    <property type="nucleotide sequence ID" value="NZ_CP038145.1"/>
</dbReference>
<dbReference type="AlphaFoldDB" id="A0A4P7CJG8"/>
<sequence length="674" mass="78292">MRTNKLVFKTNFDELNNLFVFLCFEWIGKFEWANSQHLDKLLSEQRAEACLYRYGKFAYALFKRKNVNNPESLRQKIASLPEFNQIKVSLVQATDQGKGNVITGGWLYQLLLNALMNSPIESLAFHNLNGECFLIPQPLKKRDSFIAYQLVIDKSDIFRIQAVTFRQKFSILQDYPDKTRQAILNRPTYIIEMNTLKRDFSRNNYSYIKAGERSTHSSSEAINISNLSKFKQSRLGILHLMKEKYNRYYDGISQASWFERKVEQKIDSRFRLLNEGSNESKKLIKLLQGMQIALIDKIQTNESHNLIQDIQQQLSNIGFPSKLVNSEQKNISHLCLIKSSNRYQDGEDPYQQDSYIRQHLSDSLYLDYYQEDMEKGACKRVVLLKNLLKEMWIKADVQQKKISLFETQHVLSGQWIFGTISSDAESIIDLLVLKHTGEIAYFRDTLLCPSIYHADLQDVRDWIEENKSRVESFIISNRGDINLIIRTNEIVLPKLDLIYKEIMDVDMPLPPKYQDAKKVAMELESAHIDKSETLISILNQFSEPLTKQILTKLLRQYARGNKAVRAYLRTLGIVLSFSKTNVHLAEKMGDLFSINGGVIDEKTAWYSVGGYVDGLQQHLPHFIHLREIIALKGENRYIDILPLLDVDFVRFKGNTVQPFPLKYLREMKACTKLR</sequence>
<reference evidence="1 2" key="1">
    <citation type="submission" date="2019-03" db="EMBL/GenBank/DDBJ databases">
        <authorList>
            <person name="Che Y."/>
            <person name="Zhou L."/>
        </authorList>
    </citation>
    <scope>NUCLEOTIDE SEQUENCE [LARGE SCALE GENOMIC DNA]</scope>
    <source>
        <strain evidence="1 2">AIFJ1607</strain>
    </source>
</reference>
<name>A0A4P7CJG8_9PAST</name>
<keyword evidence="2" id="KW-1185">Reference proteome</keyword>
<dbReference type="KEGG" id="aio:EXH44_05305"/>
<accession>A0A4P7CJG8</accession>